<proteinExistence type="predicted"/>
<name>A0A956NGM8_UNCEI</name>
<reference evidence="3" key="2">
    <citation type="journal article" date="2021" name="Microbiome">
        <title>Successional dynamics and alternative stable states in a saline activated sludge microbial community over 9 years.</title>
        <authorList>
            <person name="Wang Y."/>
            <person name="Ye J."/>
            <person name="Ju F."/>
            <person name="Liu L."/>
            <person name="Boyd J.A."/>
            <person name="Deng Y."/>
            <person name="Parks D.H."/>
            <person name="Jiang X."/>
            <person name="Yin X."/>
            <person name="Woodcroft B.J."/>
            <person name="Tyson G.W."/>
            <person name="Hugenholtz P."/>
            <person name="Polz M.F."/>
            <person name="Zhang T."/>
        </authorList>
    </citation>
    <scope>NUCLEOTIDE SEQUENCE</scope>
    <source>
        <strain evidence="3">HKST-UBA02</strain>
    </source>
</reference>
<feature type="domain" description="Sortilin N-terminal" evidence="2">
    <location>
        <begin position="182"/>
        <end position="306"/>
    </location>
</feature>
<dbReference type="CDD" id="cd15482">
    <property type="entry name" value="Sialidase_non-viral"/>
    <property type="match status" value="1"/>
</dbReference>
<dbReference type="GO" id="GO:0010411">
    <property type="term" value="P:xyloglucan metabolic process"/>
    <property type="evidence" value="ECO:0007669"/>
    <property type="project" value="TreeGrafter"/>
</dbReference>
<keyword evidence="3" id="KW-0378">Hydrolase</keyword>
<dbReference type="SUPFAM" id="SSF110296">
    <property type="entry name" value="Oligoxyloglucan reducing end-specific cellobiohydrolase"/>
    <property type="match status" value="2"/>
</dbReference>
<evidence type="ECO:0000259" key="2">
    <source>
        <dbReference type="Pfam" id="PF15902"/>
    </source>
</evidence>
<keyword evidence="1" id="KW-0677">Repeat</keyword>
<sequence>MIAAVLVNSGQHPEGAGLVDEEEESGQFLTGKKAGYLPNDWFHDQRSFPERDYAVAAPIAAMEQARADRIGVFGDRAFPADGPSSNGERGADTWSSVGPINIGGRLTAVGVHPSSPNRFYAGIAAGGVFRSDDAGASWEPIFDDTAVLSVGAIALGPTDPDEVWVGTGEANASGDSFAGDGVYRSTDGGDTWEHRGLEESEHIGRIVVDPTDPSRLYVAVLGSLWLPGPDRGVYRSTNAGLDWEQVLFVSDSTSVVDLAIDPSDPSRIYAAAWERLRGPSRRKVGGLTSGVYRTTDGGDSWTELTSGLPGGSNVGRIGLSVAASSPNIVYAIYADDPGYFMGLYRSTNSGTSWTQVNDAGLGDVFASYGWYFGNVQVSPTDPNDVYAYGYDLYRTTNAGGSWSQRWAGAHVDHHDFWIDPNNASRQILVGDGGVYLSSNDGGTWSHVETLPITQFYAGTVDPQNVNRIYAGAQDNGTNRTTTGSDDDWIELFGGDGFYPLVDPTNSSHIWVEYQYGNLYYSSNDGGSWNGATGGIPGSERRNWSTPHVHAPSAPYTRYFGTYRLWRSSTNTSWTSISPDLTDGTDDANHTITTIAVARSNSSRIYVGTSDGRVWTTGNGGANWTRIDTGLPVRWVTRVAVDPDDDQTAYVALSGYRWGETTPHLFRTTDAGASWTAIDGAGLGGPLPDAPVNAIAIDPEDGRRLFVGLDVGVYVSNDTGSTWAPFGAGLPVCVVHDLDFHESTRTLTAFTHARSTYQIAVPAVSDVVDGEADGGVGSLAGGDRLAVVGANPFVDRIEVSLRAPAGEPEGILTLVDVSGRLLAERRVSLRAGDTPASPGADGTRVSLEDADGIGRLARGTYYLRWASVDGALWASERVVRVAR</sequence>
<evidence type="ECO:0000313" key="3">
    <source>
        <dbReference type="EMBL" id="MCA9759047.1"/>
    </source>
</evidence>
<evidence type="ECO:0000256" key="1">
    <source>
        <dbReference type="ARBA" id="ARBA00022737"/>
    </source>
</evidence>
<dbReference type="GO" id="GO:0016787">
    <property type="term" value="F:hydrolase activity"/>
    <property type="evidence" value="ECO:0007669"/>
    <property type="project" value="UniProtKB-KW"/>
</dbReference>
<dbReference type="InterPro" id="IPR015943">
    <property type="entry name" value="WD40/YVTN_repeat-like_dom_sf"/>
</dbReference>
<dbReference type="Proteomes" id="UP000739538">
    <property type="component" value="Unassembled WGS sequence"/>
</dbReference>
<reference evidence="3" key="1">
    <citation type="submission" date="2020-04" db="EMBL/GenBank/DDBJ databases">
        <authorList>
            <person name="Zhang T."/>
        </authorList>
    </citation>
    <scope>NUCLEOTIDE SEQUENCE</scope>
    <source>
        <strain evidence="3">HKST-UBA02</strain>
    </source>
</reference>
<dbReference type="PANTHER" id="PTHR43739:SF5">
    <property type="entry name" value="EXO-ALPHA-SIALIDASE"/>
    <property type="match status" value="1"/>
</dbReference>
<dbReference type="InterPro" id="IPR052025">
    <property type="entry name" value="Xyloglucanase_GH74"/>
</dbReference>
<dbReference type="InterPro" id="IPR031778">
    <property type="entry name" value="Sortilin_N"/>
</dbReference>
<dbReference type="EMBL" id="JAGQHS010000254">
    <property type="protein sequence ID" value="MCA9759047.1"/>
    <property type="molecule type" value="Genomic_DNA"/>
</dbReference>
<dbReference type="PANTHER" id="PTHR43739">
    <property type="entry name" value="XYLOGLUCANASE (EUROFUNG)"/>
    <property type="match status" value="1"/>
</dbReference>
<dbReference type="Pfam" id="PF15902">
    <property type="entry name" value="Sortilin-Vps10"/>
    <property type="match status" value="1"/>
</dbReference>
<accession>A0A956NGM8</accession>
<protein>
    <submittedName>
        <fullName evidence="3">Glycosyl hydrolase</fullName>
    </submittedName>
</protein>
<evidence type="ECO:0000313" key="4">
    <source>
        <dbReference type="Proteomes" id="UP000739538"/>
    </source>
</evidence>
<comment type="caution">
    <text evidence="3">The sequence shown here is derived from an EMBL/GenBank/DDBJ whole genome shotgun (WGS) entry which is preliminary data.</text>
</comment>
<gene>
    <name evidence="3" type="ORF">KDA27_24860</name>
</gene>
<dbReference type="Gene3D" id="2.130.10.10">
    <property type="entry name" value="YVTN repeat-like/Quinoprotein amine dehydrogenase"/>
    <property type="match status" value="5"/>
</dbReference>
<organism evidence="3 4">
    <name type="scientific">Eiseniibacteriota bacterium</name>
    <dbReference type="NCBI Taxonomy" id="2212470"/>
    <lineage>
        <taxon>Bacteria</taxon>
        <taxon>Candidatus Eiseniibacteriota</taxon>
    </lineage>
</organism>
<dbReference type="AlphaFoldDB" id="A0A956NGM8"/>